<evidence type="ECO:0000256" key="3">
    <source>
        <dbReference type="ARBA" id="ARBA00022679"/>
    </source>
</evidence>
<gene>
    <name evidence="7" type="primary">rimI</name>
    <name evidence="7" type="ORF">KCG48_00160</name>
</gene>
<evidence type="ECO:0000256" key="1">
    <source>
        <dbReference type="ARBA" id="ARBA00005395"/>
    </source>
</evidence>
<dbReference type="InterPro" id="IPR016181">
    <property type="entry name" value="Acyl_CoA_acyltransferase"/>
</dbReference>
<dbReference type="AlphaFoldDB" id="A0A941CMF2"/>
<keyword evidence="7" id="KW-0689">Ribosomal protein</keyword>
<dbReference type="Gene3D" id="3.40.630.30">
    <property type="match status" value="1"/>
</dbReference>
<protein>
    <recommendedName>
        <fullName evidence="5">[Ribosomal protein bS18]-alanine N-acetyltransferase</fullName>
        <ecNumber evidence="5">2.3.1.266</ecNumber>
    </recommendedName>
</protein>
<evidence type="ECO:0000256" key="5">
    <source>
        <dbReference type="RuleBase" id="RU363094"/>
    </source>
</evidence>
<comment type="subcellular location">
    <subcellularLocation>
        <location evidence="5">Cytoplasm</location>
    </subcellularLocation>
</comment>
<comment type="caution">
    <text evidence="7">The sequence shown here is derived from an EMBL/GenBank/DDBJ whole genome shotgun (WGS) entry which is preliminary data.</text>
</comment>
<keyword evidence="4" id="KW-0012">Acyltransferase</keyword>
<dbReference type="GO" id="GO:0005840">
    <property type="term" value="C:ribosome"/>
    <property type="evidence" value="ECO:0007669"/>
    <property type="project" value="UniProtKB-KW"/>
</dbReference>
<dbReference type="InterPro" id="IPR000182">
    <property type="entry name" value="GNAT_dom"/>
</dbReference>
<comment type="similarity">
    <text evidence="1 5">Belongs to the acetyltransferase family. RimI subfamily.</text>
</comment>
<evidence type="ECO:0000313" key="7">
    <source>
        <dbReference type="EMBL" id="MBR0574742.1"/>
    </source>
</evidence>
<feature type="domain" description="N-acetyltransferase" evidence="6">
    <location>
        <begin position="5"/>
        <end position="147"/>
    </location>
</feature>
<comment type="function">
    <text evidence="5">Acetylates the N-terminal alanine of ribosomal protein bS18.</text>
</comment>
<dbReference type="EC" id="2.3.1.266" evidence="5"/>
<name>A0A941CMF2_9CLOT</name>
<dbReference type="InterPro" id="IPR006464">
    <property type="entry name" value="AcTrfase_RimI/Ard1"/>
</dbReference>
<dbReference type="InterPro" id="IPR050680">
    <property type="entry name" value="YpeA/RimI_acetyltransf"/>
</dbReference>
<sequence length="147" mass="17237">MMENFIIEPLQEKHLDAVYDISCAAFPLPWSKEDLRREIQNHMAINLVILADDQVAGYLQCWYSYEDADLINIAVHPDFRRRHLARALLLHLIDLLKKKDVENVFLEVRVSNLPAQLLYRSLGFITLSRRPRYYINGEDALVMNLQI</sequence>
<proteinExistence type="inferred from homology"/>
<dbReference type="Pfam" id="PF00583">
    <property type="entry name" value="Acetyltransf_1"/>
    <property type="match status" value="1"/>
</dbReference>
<comment type="catalytic activity">
    <reaction evidence="5">
        <text>N-terminal L-alanyl-[ribosomal protein bS18] + acetyl-CoA = N-terminal N(alpha)-acetyl-L-alanyl-[ribosomal protein bS18] + CoA + H(+)</text>
        <dbReference type="Rhea" id="RHEA:43756"/>
        <dbReference type="Rhea" id="RHEA-COMP:10676"/>
        <dbReference type="Rhea" id="RHEA-COMP:10677"/>
        <dbReference type="ChEBI" id="CHEBI:15378"/>
        <dbReference type="ChEBI" id="CHEBI:57287"/>
        <dbReference type="ChEBI" id="CHEBI:57288"/>
        <dbReference type="ChEBI" id="CHEBI:64718"/>
        <dbReference type="ChEBI" id="CHEBI:83683"/>
        <dbReference type="EC" id="2.3.1.266"/>
    </reaction>
</comment>
<evidence type="ECO:0000313" key="8">
    <source>
        <dbReference type="Proteomes" id="UP000675379"/>
    </source>
</evidence>
<dbReference type="Proteomes" id="UP000675379">
    <property type="component" value="Unassembled WGS sequence"/>
</dbReference>
<dbReference type="SUPFAM" id="SSF55729">
    <property type="entry name" value="Acyl-CoA N-acyltransferases (Nat)"/>
    <property type="match status" value="1"/>
</dbReference>
<keyword evidence="2 5" id="KW-0963">Cytoplasm</keyword>
<keyword evidence="7" id="KW-0687">Ribonucleoprotein</keyword>
<evidence type="ECO:0000256" key="4">
    <source>
        <dbReference type="ARBA" id="ARBA00023315"/>
    </source>
</evidence>
<keyword evidence="8" id="KW-1185">Reference proteome</keyword>
<dbReference type="PANTHER" id="PTHR43420:SF44">
    <property type="entry name" value="ACETYLTRANSFERASE YPEA"/>
    <property type="match status" value="1"/>
</dbReference>
<organism evidence="7 8">
    <name type="scientific">Proteiniclasticum sediminis</name>
    <dbReference type="NCBI Taxonomy" id="2804028"/>
    <lineage>
        <taxon>Bacteria</taxon>
        <taxon>Bacillati</taxon>
        <taxon>Bacillota</taxon>
        <taxon>Clostridia</taxon>
        <taxon>Eubacteriales</taxon>
        <taxon>Clostridiaceae</taxon>
        <taxon>Proteiniclasticum</taxon>
    </lineage>
</organism>
<keyword evidence="3" id="KW-0808">Transferase</keyword>
<evidence type="ECO:0000259" key="6">
    <source>
        <dbReference type="PROSITE" id="PS51186"/>
    </source>
</evidence>
<dbReference type="RefSeq" id="WP_211799266.1">
    <property type="nucleotide sequence ID" value="NZ_JAGSCS010000001.1"/>
</dbReference>
<dbReference type="GO" id="GO:0005737">
    <property type="term" value="C:cytoplasm"/>
    <property type="evidence" value="ECO:0007669"/>
    <property type="project" value="UniProtKB-SubCell"/>
</dbReference>
<dbReference type="NCBIfam" id="TIGR01575">
    <property type="entry name" value="rimI"/>
    <property type="match status" value="1"/>
</dbReference>
<accession>A0A941CMF2</accession>
<dbReference type="PANTHER" id="PTHR43420">
    <property type="entry name" value="ACETYLTRANSFERASE"/>
    <property type="match status" value="1"/>
</dbReference>
<dbReference type="EMBL" id="JAGSCS010000001">
    <property type="protein sequence ID" value="MBR0574742.1"/>
    <property type="molecule type" value="Genomic_DNA"/>
</dbReference>
<dbReference type="PROSITE" id="PS51186">
    <property type="entry name" value="GNAT"/>
    <property type="match status" value="1"/>
</dbReference>
<reference evidence="7" key="1">
    <citation type="submission" date="2021-04" db="EMBL/GenBank/DDBJ databases">
        <title>Proteiniclasticum sedimins sp. nov., an obligate anaerobic bacterium isolated from anaerobic sludge.</title>
        <authorList>
            <person name="Liu J."/>
        </authorList>
    </citation>
    <scope>NUCLEOTIDE SEQUENCE</scope>
    <source>
        <strain evidence="7">BAD-10</strain>
    </source>
</reference>
<dbReference type="GO" id="GO:0008999">
    <property type="term" value="F:protein-N-terminal-alanine acetyltransferase activity"/>
    <property type="evidence" value="ECO:0007669"/>
    <property type="project" value="UniProtKB-EC"/>
</dbReference>
<evidence type="ECO:0000256" key="2">
    <source>
        <dbReference type="ARBA" id="ARBA00022490"/>
    </source>
</evidence>